<dbReference type="InterPro" id="IPR041650">
    <property type="entry name" value="HEPN_Swt1"/>
</dbReference>
<feature type="compositionally biased region" description="Gly residues" evidence="1">
    <location>
        <begin position="1034"/>
        <end position="1063"/>
    </location>
</feature>
<protein>
    <submittedName>
        <fullName evidence="3">DUF499 domain-containing protein</fullName>
    </submittedName>
</protein>
<dbReference type="RefSeq" id="WP_154324032.1">
    <property type="nucleotide sequence ID" value="NZ_VTFZ01000001.1"/>
</dbReference>
<dbReference type="EMBL" id="VTFZ01000001">
    <property type="protein sequence ID" value="MRX79158.1"/>
    <property type="molecule type" value="Genomic_DNA"/>
</dbReference>
<sequence length="1146" mass="126282">MENYVRVAKGFDILTNSLAPYVAREFIIAYGPDNWWQEGVLNKLYEDQKRNLPTSGDFDTLVDSLDIALCLLLADIQWNDVFRKKLSKDCRTWLNELRTTRNKWAHRGSQDISDNDTWRALDTMSRFCEQIDPDGAADINALLREARYGSAEGSVATTSNAAAQPIKSKKAVAETVAAAGLPSWRDVMEPHQDVAEGRYRNAEFAADLAQVARGEGTLEYRDPVEFFGRTYVTEGMKGLLVQSLKRVAGLDGEPVIQLKTAFGGGKTHSMLALYHLLRSRKRIGQIPNAVPVLEAAGIDEVPEVHVAVIVGTALNPAKAKRPTDMPGITVNTIWGEIAYQLAISKGDPSLYEYVRDADRRGVSPGSQTLAEMFDACGCALVLVDELVAYAKKLFGVDKLPAGSFDNFITFIQELTEAARASKCSLVVASIPESEREIGGESGQRALEAIEHTFGRMEAICKPVSANEGFEVVRRRLFLDCKDTAQRDAVCNAFSKMYGENAADFPVDARELEYRDRMVSCYPIHPEVFDRLYEDWATLETFQRTRGVLRLMAAVIHELWMSQDKSPMIMPGSLPLDVPNVRDELTRYLDENWNGVVDSEIDGKKSLPYKNDQSNARYGRLFASRRVSRTIMLGSAPDVSGQTARGIERAHIRLGVVQPGENIAVFNDALGTLQSSSSFLYSDGNGNRYWYDTRPTLRKVMEDRAQQLDKADAEYEVEQRLKTFRKCPPLAGIHVCPATSLDVPDEQTLRLVVLPPAAAHRNGAANSPAVTRAAEILANRGTTPRQYKNMLAFIACDGGSAGSLEQAARAYLAWKSISDDRESLNLDMAQTRETEQNVRRAEETLKTRIQEAYSWLIAPRIDLLSGSMEIEWEIDRIAGSGEDAVHKAASKLLSNEAAISQWAPALLRMELDRLLWKDKKHLQIKQLWEFMCTYCYLPRLAGYSVLENAISQGAASKEYFAIAAGVGDDRYLDLTIGEARPFINQSDYLVKPAVALDQIEREEEERAEAERKRREREAAGGAVLDGLGGISSGSGAAGGGSAASAGGGEGADGAAGGNAGGSGRAGEQMQLPLTFTMSAKLDNTRVNRDVRTIMDEIVSQLMQLDGADVELSFEVRARVDEGIPVPTTRAISENCNTLHIGDYRFDG</sequence>
<accession>A0A7K0G5S2</accession>
<name>A0A7K0G5S2_9ACTN</name>
<feature type="domain" description="Swt1-like HEPN" evidence="2">
    <location>
        <begin position="9"/>
        <end position="132"/>
    </location>
</feature>
<evidence type="ECO:0000313" key="4">
    <source>
        <dbReference type="Proteomes" id="UP000470010"/>
    </source>
</evidence>
<evidence type="ECO:0000313" key="3">
    <source>
        <dbReference type="EMBL" id="MRX79158.1"/>
    </source>
</evidence>
<organism evidence="3 4">
    <name type="scientific">Enorma shizhengliae</name>
    <dbReference type="NCBI Taxonomy" id="2606615"/>
    <lineage>
        <taxon>Bacteria</taxon>
        <taxon>Bacillati</taxon>
        <taxon>Actinomycetota</taxon>
        <taxon>Coriobacteriia</taxon>
        <taxon>Coriobacteriales</taxon>
        <taxon>Coriobacteriaceae</taxon>
        <taxon>Enorma</taxon>
    </lineage>
</organism>
<proteinExistence type="predicted"/>
<feature type="region of interest" description="Disordered" evidence="1">
    <location>
        <begin position="1034"/>
        <end position="1065"/>
    </location>
</feature>
<keyword evidence="4" id="KW-1185">Reference proteome</keyword>
<reference evidence="4" key="1">
    <citation type="submission" date="2019-08" db="EMBL/GenBank/DDBJ databases">
        <title>Arthrobacter sp. nov., isolated from plateau pika and Tibetan wild ass.</title>
        <authorList>
            <person name="Ge Y."/>
        </authorList>
    </citation>
    <scope>NUCLEOTIDE SEQUENCE [LARGE SCALE GENOMIC DNA]</scope>
    <source>
        <strain evidence="4">HF-1365</strain>
    </source>
</reference>
<dbReference type="Pfam" id="PF18731">
    <property type="entry name" value="HEPN_Swt1"/>
    <property type="match status" value="1"/>
</dbReference>
<dbReference type="Proteomes" id="UP000470010">
    <property type="component" value="Unassembled WGS sequence"/>
</dbReference>
<dbReference type="InterPro" id="IPR007555">
    <property type="entry name" value="DUF499"/>
</dbReference>
<dbReference type="Pfam" id="PF04465">
    <property type="entry name" value="DUF499"/>
    <property type="match status" value="1"/>
</dbReference>
<evidence type="ECO:0000256" key="1">
    <source>
        <dbReference type="SAM" id="MobiDB-lite"/>
    </source>
</evidence>
<dbReference type="AlphaFoldDB" id="A0A7K0G5S2"/>
<evidence type="ECO:0000259" key="2">
    <source>
        <dbReference type="Pfam" id="PF18731"/>
    </source>
</evidence>
<gene>
    <name evidence="3" type="ORF">GJE22_00805</name>
</gene>
<comment type="caution">
    <text evidence="3">The sequence shown here is derived from an EMBL/GenBank/DDBJ whole genome shotgun (WGS) entry which is preliminary data.</text>
</comment>